<keyword evidence="2" id="KW-1003">Cell membrane</keyword>
<dbReference type="PANTHER" id="PTHR46769">
    <property type="entry name" value="POLYCYSTIC KIDNEY AND HEPATIC DISEASE 1 (AUTOSOMAL RECESSIVE)-LIKE 1"/>
    <property type="match status" value="1"/>
</dbReference>
<keyword evidence="4" id="KW-0325">Glycoprotein</keyword>
<dbReference type="InterPro" id="IPR019316">
    <property type="entry name" value="G8_domain"/>
</dbReference>
<keyword evidence="6" id="KW-0812">Transmembrane</keyword>
<dbReference type="Proteomes" id="UP001217089">
    <property type="component" value="Unassembled WGS sequence"/>
</dbReference>
<feature type="compositionally biased region" description="Low complexity" evidence="5">
    <location>
        <begin position="2749"/>
        <end position="2760"/>
    </location>
</feature>
<keyword evidence="6" id="KW-0472">Membrane</keyword>
<evidence type="ECO:0000256" key="3">
    <source>
        <dbReference type="ARBA" id="ARBA00022729"/>
    </source>
</evidence>
<dbReference type="Pfam" id="PF01833">
    <property type="entry name" value="TIG"/>
    <property type="match status" value="1"/>
</dbReference>
<dbReference type="Pfam" id="PF10162">
    <property type="entry name" value="G8"/>
    <property type="match status" value="1"/>
</dbReference>
<dbReference type="InterPro" id="IPR011050">
    <property type="entry name" value="Pectin_lyase_fold/virulence"/>
</dbReference>
<feature type="domain" description="G8" evidence="7">
    <location>
        <begin position="1341"/>
        <end position="1475"/>
    </location>
</feature>
<protein>
    <recommendedName>
        <fullName evidence="7">G8 domain-containing protein</fullName>
    </recommendedName>
</protein>
<keyword evidence="9" id="KW-1185">Reference proteome</keyword>
<keyword evidence="6" id="KW-1133">Transmembrane helix</keyword>
<keyword evidence="3" id="KW-0732">Signal</keyword>
<evidence type="ECO:0000256" key="5">
    <source>
        <dbReference type="SAM" id="MobiDB-lite"/>
    </source>
</evidence>
<evidence type="ECO:0000256" key="1">
    <source>
        <dbReference type="ARBA" id="ARBA00004236"/>
    </source>
</evidence>
<gene>
    <name evidence="8" type="ORF">KUTeg_006226</name>
</gene>
<dbReference type="InterPro" id="IPR052387">
    <property type="entry name" value="Fibrocystin"/>
</dbReference>
<accession>A0ABQ9FJV2</accession>
<feature type="region of interest" description="Disordered" evidence="5">
    <location>
        <begin position="2220"/>
        <end position="2251"/>
    </location>
</feature>
<proteinExistence type="predicted"/>
<dbReference type="Pfam" id="PF24606">
    <property type="entry name" value="CEMIP_beta-hel"/>
    <property type="match status" value="2"/>
</dbReference>
<comment type="subcellular location">
    <subcellularLocation>
        <location evidence="1">Cell membrane</location>
    </subcellularLocation>
</comment>
<organism evidence="8 9">
    <name type="scientific">Tegillarca granosa</name>
    <name type="common">Malaysian cockle</name>
    <name type="synonym">Anadara granosa</name>
    <dbReference type="NCBI Taxonomy" id="220873"/>
    <lineage>
        <taxon>Eukaryota</taxon>
        <taxon>Metazoa</taxon>
        <taxon>Spiralia</taxon>
        <taxon>Lophotrochozoa</taxon>
        <taxon>Mollusca</taxon>
        <taxon>Bivalvia</taxon>
        <taxon>Autobranchia</taxon>
        <taxon>Pteriomorphia</taxon>
        <taxon>Arcoida</taxon>
        <taxon>Arcoidea</taxon>
        <taxon>Arcidae</taxon>
        <taxon>Tegillarca</taxon>
    </lineage>
</organism>
<comment type="caution">
    <text evidence="8">The sequence shown here is derived from an EMBL/GenBank/DDBJ whole genome shotgun (WGS) entry which is preliminary data.</text>
</comment>
<evidence type="ECO:0000313" key="8">
    <source>
        <dbReference type="EMBL" id="KAJ8316212.1"/>
    </source>
</evidence>
<reference evidence="8 9" key="1">
    <citation type="submission" date="2022-12" db="EMBL/GenBank/DDBJ databases">
        <title>Chromosome-level genome of Tegillarca granosa.</title>
        <authorList>
            <person name="Kim J."/>
        </authorList>
    </citation>
    <scope>NUCLEOTIDE SEQUENCE [LARGE SCALE GENOMIC DNA]</scope>
    <source>
        <strain evidence="8">Teg-2019</strain>
        <tissue evidence="8">Adductor muscle</tissue>
    </source>
</reference>
<dbReference type="SUPFAM" id="SSF51126">
    <property type="entry name" value="Pectin lyase-like"/>
    <property type="match status" value="1"/>
</dbReference>
<feature type="region of interest" description="Disordered" evidence="5">
    <location>
        <begin position="2746"/>
        <end position="2786"/>
    </location>
</feature>
<dbReference type="PANTHER" id="PTHR46769:SF2">
    <property type="entry name" value="FIBROCYSTIN-L ISOFORM 2 PRECURSOR-RELATED"/>
    <property type="match status" value="1"/>
</dbReference>
<dbReference type="PROSITE" id="PS51484">
    <property type="entry name" value="G8"/>
    <property type="match status" value="1"/>
</dbReference>
<dbReference type="InterPro" id="IPR055401">
    <property type="entry name" value="CEMIP_beta-hel_dom"/>
</dbReference>
<dbReference type="InterPro" id="IPR013783">
    <property type="entry name" value="Ig-like_fold"/>
</dbReference>
<evidence type="ECO:0000256" key="4">
    <source>
        <dbReference type="ARBA" id="ARBA00023180"/>
    </source>
</evidence>
<evidence type="ECO:0000313" key="9">
    <source>
        <dbReference type="Proteomes" id="UP001217089"/>
    </source>
</evidence>
<evidence type="ECO:0000256" key="6">
    <source>
        <dbReference type="SAM" id="Phobius"/>
    </source>
</evidence>
<dbReference type="SMART" id="SM01225">
    <property type="entry name" value="G8"/>
    <property type="match status" value="1"/>
</dbReference>
<dbReference type="EMBL" id="JARBDR010000328">
    <property type="protein sequence ID" value="KAJ8316212.1"/>
    <property type="molecule type" value="Genomic_DNA"/>
</dbReference>
<sequence>MTGTGFDGGDVSVSIGDTSCLVDASTKTATSASCTLGYGTQGTNPVNLNVAGKGKASGSLNFTVTQTVTTTPAPTTVTTTVTTTTSATSTLIDESVYVTNSTTLAVVKVMPSEGGTGGGTLVTIYGSGFGYLHHLKAVPVVDRIRLCHLKAVPVVDRIRLCHLKAVPVVDRILLCHLKAVPVVDRIRLCHLKAVPVVDRIRLCHLKAVPVVDRIRLCHLKAVPVVDRIRLHHLKAVPVVDRIRLCHLKAVPVVDRIRLCHLKAVPVVDRIRVCNHIYTLAFVYVMPSEGVTASEGRTRCGKLICVYLWKQKIVLVLFNLNPQSKRTSGATVSIAGAACVVKSNINYKITCETPASTTSGAKALNITQGSMVSSTFTYIDVWSNPATWGGNPIPAMDEVIQVPAGKTVLLDVSTPVLAALVIQESCSDDVKKISILYSAPIEKLWTRLASTAQAGSTTLSLLEDVMWKVGSKIVIASTGNRFSQNETETRTITAISADRKTLTLDKPLTNKHLGESEMFGSVRAEYRAEVGLLTQNILFQGSNDKSWHEIIAACKAGFDTESHEKDWKVSEFTTQTCFQGRFGQEESSDSFGAQILIGPPDADQDTAVARISNIEANYVGQSNRLGRYPIHFHMLGHTNKSYVRYSSIHRTFNRAINVHATHNLTIKGNVVYNVFGGAIFLEDGVESGNSISYNLVIFVRASSSLLNDDITPASYWITNALNFYEHNVACGGTHFGFWYRMHDHPDGPSYDPDIYPKYVPLGSFYNNSAHGFGWFGLWIFHDFFPTVDGKPGSNYKKAVFDHFYAWNCEKGSECVNCGATQFWNFLLVGNSKAGHEGKLVKGSPQYNDDSHMMANSTIVGKSTLGVLDLQPEWSAGGCSNYGLVLPFGNGMKIMNVAFYNYMETGWAAMRMAKIDGHCLDYCSGYTYHFSGISFSNTQKKFQVPWIDVAMLKDEDASLNPGHTPGSLLVPTTDDLDTSVYLIFNVVTCSTVVQFGQVFGLFWVQLSHNLLCSPATNFPTENLPMSSCSPATKAHRFSFNSIEPDSLEGHAANFTNQHGFKLSPHAKKRITHPFGWATTLMNGDKYLLSFENGEHITNITYRGVHYDYRVKTEELTLIIRRVHYDYRVSTEELTMIIRRVHYDYRVKTEELTMIIRRVHYDYRVKTEELTMIIRGVNDDYQVSTGEFTDYRVKTEELTIIIRRVHYDYQGSDCNILCMMVDKKPDRVSFNGGLTYNDEANFTIDCSDSNTRNFDWKFDSANMQFCYAIHAQTRRKRGGSPMPVYAGVDIPVDLRVFKCYFENCVPPVDPDKHPPVCTRPGSAILWSSSQSWSSSASGKFEAVSSNGGAGLPAQDSDVTVTSSVWLVLDVTNIPRFHSIFIDKYGTLEVDNSDPTKNFVINVVYMVILGRFKAGCGTTEPFLPSLSIELRGTHATPTYRNKMNWDLGGPTVGAKAIGSFGGLDLSGKPVSVAWTRLGQTANAGQNTLVLHTAVDWSVGSEIVIAPTGYNFTQSEIHKIASVSANGLTLTLNRSLAYRHISYTKSGSGRNSYTIAAEVGLLTRNIRIVGEFNSTSDRWARISNVEFYRMGQEGFDSAFDPRHALTFLDVGQNQNFTPCYVKNSTFHQGYSTAIAVYSLKGLTIQDSVIHGTVGSAIITESEDTTIDNVFITHMQIGATYRGRKETYNFNAPGGIQALKAKNFVMRNVAVAGAEKAAYRGPMEPCDNPNPWYNNHFHSSLNGAVLFNRDTITVPSCWRFANFTVWRCFDFGLHYQKPLSLTLTKSKFIENGMSAFVTIVGPDGISHQIGSETYTVKDNLFVGQTPAWDCSKDDLDMSDYKIRASGMARGVKLGSKGRLGATPAMHMIGDNAAPSMPWKDIMNYPSIFGVTYFEDNVHKDNYIFYGRPRLGKINPSDCVDMDCDGQKKMLAVDEDGSFSGSVSTIISQSEWEWDGDPRRGLGDYRIPKTMLAYPNGSKMAMTDLFDERGIIREGPSGGSCTYDYPWQAYHCQGIKHRMLIIESMDSDTESRRLSPVAVMCWFNGYKKYIDLINGPQDHGWCSGYTCQKRLSTFMALVAIVMVVPTANYTSPARSPQKLRFHLLQADPSDAIVLQIFYTTVHRLDVTLGKSGVIDPTNMQADKTLAKPSTPTEYRPTVSDPAGTNFLDNKELHLTVKGSTPHLITISQVVVIAFGVPPMSVDEFFGPNLVNNLATLLGLPSSKIRVMSGTSGSRRRKRSTQPTTIEVEIGNQPNENGSSPVLSFSDLNQAAAGIIEAVQTGKFSSHLNMTIYNVSVIEAIPPTTSPEWNLIVNNSNQVENAIPVPTSIQIVTQPDGSTEAAAFTQQPVLRMLDQNGDPITLLGTSLNPWRVNVSLQSSGSNAVLNGTTSVTFVDGIATFTDLSLTHAGNHILNFVIVYPTTVSFSISSNQFTVAQRPFKIAITTSPTEGVTNVGFNIQVELRHGVTDQRITDQEGFTWQTSISLVSSTVYTGSLSGSTTGVIDSISSQHTFQNLQVNVAGIMYLQVSAVTTDNRYMVQSDMINVTVYTEEQAAITVTKQKTIVISFDLDYNTYNTPDFVMTMYNFFVKLLPNRKISGITLSQGSILVTAVIGGNTTTVDSAITNICSNLSSGSTVTYNGQTLTLSKSLTVDGKEYYNSGCQSSSSSDNTSKKIGLIVGIVVGVLGIAIIILTICLWKLIVRPKTQTHKLDEYGQKDDQLVKYLGTSYFVDTKFWREDTFNSLREKSFLADSPLPPLSTSLPDSRPSSKGSNRPKSVVSNSSSVAPSERLPPLKIKGRFHQQGHKIKCSGIIQNSENISLDDCYPIKMEDLDHPSLGGIDEIK</sequence>
<feature type="transmembrane region" description="Helical" evidence="6">
    <location>
        <begin position="2666"/>
        <end position="2692"/>
    </location>
</feature>
<evidence type="ECO:0000256" key="2">
    <source>
        <dbReference type="ARBA" id="ARBA00022475"/>
    </source>
</evidence>
<name>A0ABQ9FJV2_TEGGR</name>
<dbReference type="Gene3D" id="2.60.40.10">
    <property type="entry name" value="Immunoglobulins"/>
    <property type="match status" value="1"/>
</dbReference>
<dbReference type="InterPro" id="IPR002909">
    <property type="entry name" value="IPT_dom"/>
</dbReference>
<evidence type="ECO:0000259" key="7">
    <source>
        <dbReference type="PROSITE" id="PS51484"/>
    </source>
</evidence>